<dbReference type="GO" id="GO:0031402">
    <property type="term" value="F:sodium ion binding"/>
    <property type="evidence" value="ECO:0007669"/>
    <property type="project" value="UniProtKB-UniRule"/>
</dbReference>
<dbReference type="GO" id="GO:0015824">
    <property type="term" value="P:proline transport"/>
    <property type="evidence" value="ECO:0007669"/>
    <property type="project" value="UniProtKB-UniRule"/>
</dbReference>
<evidence type="ECO:0000256" key="8">
    <source>
        <dbReference type="ARBA" id="ARBA00023053"/>
    </source>
</evidence>
<dbReference type="AlphaFoldDB" id="B2CKR8"/>
<dbReference type="GO" id="GO:0005886">
    <property type="term" value="C:plasma membrane"/>
    <property type="evidence" value="ECO:0007669"/>
    <property type="project" value="UniProtKB-SubCell"/>
</dbReference>
<keyword evidence="9 14" id="KW-0406">Ion transport</keyword>
<dbReference type="Gene3D" id="1.20.1730.10">
    <property type="entry name" value="Sodium/glucose cotransporter"/>
    <property type="match status" value="1"/>
</dbReference>
<proteinExistence type="inferred from homology"/>
<keyword evidence="6 14" id="KW-0769">Symport</keyword>
<dbReference type="InterPro" id="IPR050277">
    <property type="entry name" value="Sodium:Solute_Symporter"/>
</dbReference>
<organism evidence="15">
    <name type="scientific">Methylobacter marinus</name>
    <dbReference type="NCBI Taxonomy" id="34058"/>
    <lineage>
        <taxon>Bacteria</taxon>
        <taxon>Pseudomonadati</taxon>
        <taxon>Pseudomonadota</taxon>
        <taxon>Gammaproteobacteria</taxon>
        <taxon>Methylococcales</taxon>
        <taxon>Methylococcaceae</taxon>
        <taxon>Methylobacter</taxon>
    </lineage>
</organism>
<evidence type="ECO:0000256" key="2">
    <source>
        <dbReference type="ARBA" id="ARBA00006434"/>
    </source>
</evidence>
<evidence type="ECO:0000256" key="3">
    <source>
        <dbReference type="ARBA" id="ARBA00022448"/>
    </source>
</evidence>
<dbReference type="InterPro" id="IPR011851">
    <property type="entry name" value="Na/Pro_symporter"/>
</dbReference>
<keyword evidence="14" id="KW-0029">Amino-acid transport</keyword>
<comment type="catalytic activity">
    <reaction evidence="12">
        <text>L-proline(in) + Na(+)(in) = L-proline(out) + Na(+)(out)</text>
        <dbReference type="Rhea" id="RHEA:28967"/>
        <dbReference type="ChEBI" id="CHEBI:29101"/>
        <dbReference type="ChEBI" id="CHEBI:60039"/>
    </reaction>
</comment>
<feature type="transmembrane region" description="Helical" evidence="14">
    <location>
        <begin position="170"/>
        <end position="197"/>
    </location>
</feature>
<gene>
    <name evidence="15" type="primary">ssf</name>
</gene>
<evidence type="ECO:0000256" key="14">
    <source>
        <dbReference type="RuleBase" id="RU366012"/>
    </source>
</evidence>
<sequence>MLSALKSKGSAEDYLTAGKSVPAWLAGLSAVATNNSGFMFIGMIGLTYSTGLSSIWLMLGWIAGDLAASLSIMRRLREVSASPGIHSFGALLARWHDTDFRWLQRLAGALTILFLGAYSAAQLKAGSKALHVLFGWDASTGALIGAVMVILYCFAGGIRASIWTDAAQSFVMLAAMLVMVFTGLQQLDGFGGVYPALLQVSPTYMNWFPETDGWRPVLFVLGWVFAGFGVAGQPHIVIRFVSLDHPQSIGRMRLYYYSWFVMFYSLTIAAGMLARLLLPESAAFDAELALPTLAMEMLPPVLIGLFLAGLFAATMSTVDSLIIACTAAFTRDFHGARTPGIFITKLVTLSVVAVALGFALSDSRSVLSLVLISWGLLASAFAPLLLVYAFDGKPDEKLAISMLLVGVAVFLLWRHFGLSQLANSIMPAMLSGMAMYAIGKTMGWTLENTGGERAGIL</sequence>
<protein>
    <recommendedName>
        <fullName evidence="14">Sodium/proline symporter</fullName>
    </recommendedName>
    <alternativeName>
        <fullName evidence="14">Proline permease</fullName>
    </alternativeName>
</protein>
<evidence type="ECO:0000256" key="4">
    <source>
        <dbReference type="ARBA" id="ARBA00022475"/>
    </source>
</evidence>
<keyword evidence="7 14" id="KW-1133">Transmembrane helix</keyword>
<feature type="transmembrane region" description="Helical" evidence="14">
    <location>
        <begin position="366"/>
        <end position="386"/>
    </location>
</feature>
<dbReference type="PROSITE" id="PS50283">
    <property type="entry name" value="NA_SOLUT_SYMP_3"/>
    <property type="match status" value="1"/>
</dbReference>
<reference evidence="15" key="1">
    <citation type="journal article" date="2011" name="Extremophiles">
        <title>Diversity and phylogeny of the ectoine biosynthesis genes in aerobic, moderately halophilic methylotrophic bacteria.</title>
        <authorList>
            <person name="Reshetnikov A.S."/>
            <person name="Khmelenina V.N."/>
            <person name="Mustakhimov I.I."/>
            <person name="Kalyuzhnaya M."/>
            <person name="Lidstrom M."/>
            <person name="Trotsenko Y.A."/>
        </authorList>
    </citation>
    <scope>NUCLEOTIDE SEQUENCE</scope>
    <source>
        <strain evidence="15">7C</strain>
    </source>
</reference>
<keyword evidence="14" id="KW-0997">Cell inner membrane</keyword>
<evidence type="ECO:0000256" key="11">
    <source>
        <dbReference type="ARBA" id="ARBA00023201"/>
    </source>
</evidence>
<evidence type="ECO:0000256" key="7">
    <source>
        <dbReference type="ARBA" id="ARBA00022989"/>
    </source>
</evidence>
<dbReference type="CDD" id="cd11475">
    <property type="entry name" value="SLC5sbd_PutP"/>
    <property type="match status" value="1"/>
</dbReference>
<feature type="transmembrane region" description="Helical" evidence="14">
    <location>
        <begin position="217"/>
        <end position="242"/>
    </location>
</feature>
<keyword evidence="10 14" id="KW-0472">Membrane</keyword>
<feature type="transmembrane region" description="Helical" evidence="14">
    <location>
        <begin position="102"/>
        <end position="121"/>
    </location>
</feature>
<keyword evidence="5 14" id="KW-0812">Transmembrane</keyword>
<evidence type="ECO:0000256" key="6">
    <source>
        <dbReference type="ARBA" id="ARBA00022847"/>
    </source>
</evidence>
<evidence type="ECO:0000256" key="13">
    <source>
        <dbReference type="RuleBase" id="RU362091"/>
    </source>
</evidence>
<dbReference type="InterPro" id="IPR001734">
    <property type="entry name" value="Na/solute_symporter"/>
</dbReference>
<keyword evidence="4" id="KW-1003">Cell membrane</keyword>
<comment type="similarity">
    <text evidence="2 13">Belongs to the sodium:solute symporter (SSF) (TC 2.A.21) family.</text>
</comment>
<feature type="transmembrane region" description="Helical" evidence="14">
    <location>
        <begin position="298"/>
        <end position="329"/>
    </location>
</feature>
<feature type="transmembrane region" description="Helical" evidence="14">
    <location>
        <begin position="54"/>
        <end position="73"/>
    </location>
</feature>
<dbReference type="InterPro" id="IPR038377">
    <property type="entry name" value="Na/Glc_symporter_sf"/>
</dbReference>
<dbReference type="Pfam" id="PF00474">
    <property type="entry name" value="SSF"/>
    <property type="match status" value="1"/>
</dbReference>
<comment type="subcellular location">
    <subcellularLocation>
        <location evidence="14">Cell inner membrane</location>
        <topology evidence="14">Multi-pass membrane protein</topology>
    </subcellularLocation>
    <subcellularLocation>
        <location evidence="1">Cell membrane</location>
        <topology evidence="1">Multi-pass membrane protein</topology>
    </subcellularLocation>
</comment>
<evidence type="ECO:0000256" key="5">
    <source>
        <dbReference type="ARBA" id="ARBA00022692"/>
    </source>
</evidence>
<feature type="transmembrane region" description="Helical" evidence="14">
    <location>
        <begin position="254"/>
        <end position="278"/>
    </location>
</feature>
<dbReference type="PANTHER" id="PTHR48086:SF3">
    <property type="entry name" value="SODIUM_PROLINE SYMPORTER"/>
    <property type="match status" value="1"/>
</dbReference>
<comment type="caution">
    <text evidence="14">Lacks conserved residue(s) required for the propagation of feature annotation.</text>
</comment>
<evidence type="ECO:0000256" key="12">
    <source>
        <dbReference type="ARBA" id="ARBA00033708"/>
    </source>
</evidence>
<feature type="transmembrane region" description="Helical" evidence="14">
    <location>
        <begin position="341"/>
        <end position="360"/>
    </location>
</feature>
<dbReference type="EMBL" id="EU523734">
    <property type="protein sequence ID" value="ACB30329.1"/>
    <property type="molecule type" value="Genomic_DNA"/>
</dbReference>
<keyword evidence="11 14" id="KW-0739">Sodium transport</keyword>
<dbReference type="GO" id="GO:0005298">
    <property type="term" value="F:proline:sodium symporter activity"/>
    <property type="evidence" value="ECO:0007669"/>
    <property type="project" value="UniProtKB-UniRule"/>
</dbReference>
<dbReference type="PANTHER" id="PTHR48086">
    <property type="entry name" value="SODIUM/PROLINE SYMPORTER-RELATED"/>
    <property type="match status" value="1"/>
</dbReference>
<feature type="transmembrane region" description="Helical" evidence="14">
    <location>
        <begin position="398"/>
        <end position="416"/>
    </location>
</feature>
<name>B2CKR8_METMR</name>
<evidence type="ECO:0000313" key="15">
    <source>
        <dbReference type="EMBL" id="ACB30329.1"/>
    </source>
</evidence>
<evidence type="ECO:0000256" key="9">
    <source>
        <dbReference type="ARBA" id="ARBA00023065"/>
    </source>
</evidence>
<feature type="transmembrane region" description="Helical" evidence="14">
    <location>
        <begin position="133"/>
        <end position="158"/>
    </location>
</feature>
<feature type="transmembrane region" description="Helical" evidence="14">
    <location>
        <begin position="21"/>
        <end position="48"/>
    </location>
</feature>
<evidence type="ECO:0000256" key="10">
    <source>
        <dbReference type="ARBA" id="ARBA00023136"/>
    </source>
</evidence>
<keyword evidence="3 14" id="KW-0813">Transport</keyword>
<evidence type="ECO:0000256" key="1">
    <source>
        <dbReference type="ARBA" id="ARBA00004651"/>
    </source>
</evidence>
<comment type="function">
    <text evidence="14">Catalyzes the sodium-dependent uptake of extracellular L-proline.</text>
</comment>
<accession>B2CKR8</accession>
<keyword evidence="8 14" id="KW-0915">Sodium</keyword>